<reference evidence="2 3" key="1">
    <citation type="submission" date="2024-01" db="EMBL/GenBank/DDBJ databases">
        <title>A telomere-to-telomere, gap-free genome of sweet tea (Lithocarpus litseifolius).</title>
        <authorList>
            <person name="Zhou J."/>
        </authorList>
    </citation>
    <scope>NUCLEOTIDE SEQUENCE [LARGE SCALE GENOMIC DNA]</scope>
    <source>
        <strain evidence="2">Zhou-2022a</strain>
        <tissue evidence="2">Leaf</tissue>
    </source>
</reference>
<keyword evidence="3" id="KW-1185">Reference proteome</keyword>
<accession>A0AAW2BN24</accession>
<proteinExistence type="predicted"/>
<protein>
    <submittedName>
        <fullName evidence="2">Uncharacterized protein</fullName>
    </submittedName>
</protein>
<evidence type="ECO:0000256" key="1">
    <source>
        <dbReference type="SAM" id="MobiDB-lite"/>
    </source>
</evidence>
<name>A0AAW2BN24_9ROSI</name>
<organism evidence="2 3">
    <name type="scientific">Lithocarpus litseifolius</name>
    <dbReference type="NCBI Taxonomy" id="425828"/>
    <lineage>
        <taxon>Eukaryota</taxon>
        <taxon>Viridiplantae</taxon>
        <taxon>Streptophyta</taxon>
        <taxon>Embryophyta</taxon>
        <taxon>Tracheophyta</taxon>
        <taxon>Spermatophyta</taxon>
        <taxon>Magnoliopsida</taxon>
        <taxon>eudicotyledons</taxon>
        <taxon>Gunneridae</taxon>
        <taxon>Pentapetalae</taxon>
        <taxon>rosids</taxon>
        <taxon>fabids</taxon>
        <taxon>Fagales</taxon>
        <taxon>Fagaceae</taxon>
        <taxon>Lithocarpus</taxon>
    </lineage>
</organism>
<sequence>MQRKIGGNQRQPTSQQQSNFTQPTTGEGTSESASASVGVGASANASAYENQPLQPIIPPWSTASAQAHLYFPYCLYNLIFLNANKFG</sequence>
<dbReference type="EMBL" id="JAZDWU010000011">
    <property type="protein sequence ID" value="KAK9986245.1"/>
    <property type="molecule type" value="Genomic_DNA"/>
</dbReference>
<feature type="compositionally biased region" description="Low complexity" evidence="1">
    <location>
        <begin position="25"/>
        <end position="37"/>
    </location>
</feature>
<comment type="caution">
    <text evidence="2">The sequence shown here is derived from an EMBL/GenBank/DDBJ whole genome shotgun (WGS) entry which is preliminary data.</text>
</comment>
<feature type="region of interest" description="Disordered" evidence="1">
    <location>
        <begin position="1"/>
        <end position="37"/>
    </location>
</feature>
<evidence type="ECO:0000313" key="2">
    <source>
        <dbReference type="EMBL" id="KAK9986245.1"/>
    </source>
</evidence>
<evidence type="ECO:0000313" key="3">
    <source>
        <dbReference type="Proteomes" id="UP001459277"/>
    </source>
</evidence>
<feature type="compositionally biased region" description="Polar residues" evidence="1">
    <location>
        <begin position="8"/>
        <end position="24"/>
    </location>
</feature>
<gene>
    <name evidence="2" type="ORF">SO802_031196</name>
</gene>
<dbReference type="Proteomes" id="UP001459277">
    <property type="component" value="Unassembled WGS sequence"/>
</dbReference>
<dbReference type="AlphaFoldDB" id="A0AAW2BN24"/>